<sequence>MHAQRTTTPLERRALIAALSSPTHSLQRTRAGYVPAGLGANTRTSRTLQVETFTYRLVSRLERGYLVNFDDAGLPSRATLTEQGLQLARTLAAADAAKAGVA</sequence>
<name>A0A514BTY8_9GAMM</name>
<evidence type="ECO:0000313" key="2">
    <source>
        <dbReference type="Proteomes" id="UP000317199"/>
    </source>
</evidence>
<dbReference type="OrthoDB" id="6053712at2"/>
<dbReference type="AlphaFoldDB" id="A0A514BTY8"/>
<dbReference type="KEGG" id="lyj:FKV23_12855"/>
<gene>
    <name evidence="1" type="ORF">FKV23_12855</name>
</gene>
<evidence type="ECO:0008006" key="3">
    <source>
        <dbReference type="Google" id="ProtNLM"/>
    </source>
</evidence>
<dbReference type="EMBL" id="CP041242">
    <property type="protein sequence ID" value="QDH70874.1"/>
    <property type="molecule type" value="Genomic_DNA"/>
</dbReference>
<evidence type="ECO:0000313" key="1">
    <source>
        <dbReference type="EMBL" id="QDH70874.1"/>
    </source>
</evidence>
<accession>A0A514BTY8</accession>
<dbReference type="Proteomes" id="UP000317199">
    <property type="component" value="Chromosome"/>
</dbReference>
<organism evidence="1 2">
    <name type="scientific">Marilutibacter alkalisoli</name>
    <dbReference type="NCBI Taxonomy" id="2591633"/>
    <lineage>
        <taxon>Bacteria</taxon>
        <taxon>Pseudomonadati</taxon>
        <taxon>Pseudomonadota</taxon>
        <taxon>Gammaproteobacteria</taxon>
        <taxon>Lysobacterales</taxon>
        <taxon>Lysobacteraceae</taxon>
        <taxon>Marilutibacter</taxon>
    </lineage>
</organism>
<reference evidence="1 2" key="1">
    <citation type="submission" date="2019-06" db="EMBL/GenBank/DDBJ databases">
        <title>Lysobacter alkalisoli sp. nov. isolated from saline-alkali soil.</title>
        <authorList>
            <person name="Sun J.-Q."/>
            <person name="Xu L."/>
        </authorList>
    </citation>
    <scope>NUCLEOTIDE SEQUENCE [LARGE SCALE GENOMIC DNA]</scope>
    <source>
        <strain evidence="1 2">SJ-36</strain>
    </source>
</reference>
<protein>
    <recommendedName>
        <fullName evidence="3">Transcriptional regulator</fullName>
    </recommendedName>
</protein>
<proteinExistence type="predicted"/>
<dbReference type="RefSeq" id="WP_141624206.1">
    <property type="nucleotide sequence ID" value="NZ_CP041242.1"/>
</dbReference>
<keyword evidence="2" id="KW-1185">Reference proteome</keyword>